<dbReference type="EMBL" id="ASPP01005882">
    <property type="protein sequence ID" value="ETO29713.1"/>
    <property type="molecule type" value="Genomic_DNA"/>
</dbReference>
<evidence type="ECO:0000313" key="2">
    <source>
        <dbReference type="EMBL" id="ETO29713.1"/>
    </source>
</evidence>
<organism evidence="2 3">
    <name type="scientific">Reticulomyxa filosa</name>
    <dbReference type="NCBI Taxonomy" id="46433"/>
    <lineage>
        <taxon>Eukaryota</taxon>
        <taxon>Sar</taxon>
        <taxon>Rhizaria</taxon>
        <taxon>Retaria</taxon>
        <taxon>Foraminifera</taxon>
        <taxon>Monothalamids</taxon>
        <taxon>Reticulomyxidae</taxon>
        <taxon>Reticulomyxa</taxon>
    </lineage>
</organism>
<name>X6NUZ2_RETFI</name>
<proteinExistence type="predicted"/>
<protein>
    <submittedName>
        <fullName evidence="2">Uncharacterized protein</fullName>
    </submittedName>
</protein>
<gene>
    <name evidence="2" type="ORF">RFI_07407</name>
</gene>
<feature type="transmembrane region" description="Helical" evidence="1">
    <location>
        <begin position="128"/>
        <end position="145"/>
    </location>
</feature>
<evidence type="ECO:0000313" key="3">
    <source>
        <dbReference type="Proteomes" id="UP000023152"/>
    </source>
</evidence>
<keyword evidence="1" id="KW-0812">Transmembrane</keyword>
<comment type="caution">
    <text evidence="2">The sequence shown here is derived from an EMBL/GenBank/DDBJ whole genome shotgun (WGS) entry which is preliminary data.</text>
</comment>
<keyword evidence="1" id="KW-0472">Membrane</keyword>
<dbReference type="AlphaFoldDB" id="X6NUZ2"/>
<accession>X6NUZ2</accession>
<keyword evidence="1" id="KW-1133">Transmembrane helix</keyword>
<feature type="transmembrane region" description="Helical" evidence="1">
    <location>
        <begin position="52"/>
        <end position="73"/>
    </location>
</feature>
<dbReference type="Proteomes" id="UP000023152">
    <property type="component" value="Unassembled WGS sequence"/>
</dbReference>
<keyword evidence="3" id="KW-1185">Reference proteome</keyword>
<reference evidence="2 3" key="1">
    <citation type="journal article" date="2013" name="Curr. Biol.">
        <title>The Genome of the Foraminiferan Reticulomyxa filosa.</title>
        <authorList>
            <person name="Glockner G."/>
            <person name="Hulsmann N."/>
            <person name="Schleicher M."/>
            <person name="Noegel A.A."/>
            <person name="Eichinger L."/>
            <person name="Gallinger C."/>
            <person name="Pawlowski J."/>
            <person name="Sierra R."/>
            <person name="Euteneuer U."/>
            <person name="Pillet L."/>
            <person name="Moustafa A."/>
            <person name="Platzer M."/>
            <person name="Groth M."/>
            <person name="Szafranski K."/>
            <person name="Schliwa M."/>
        </authorList>
    </citation>
    <scope>NUCLEOTIDE SEQUENCE [LARGE SCALE GENOMIC DNA]</scope>
</reference>
<evidence type="ECO:0000256" key="1">
    <source>
        <dbReference type="SAM" id="Phobius"/>
    </source>
</evidence>
<sequence length="215" mass="25560">MQQKKPKNNHRIIKTHKNFKYLFFQHKEKQESKNRGNVHGDSASVYVSKIKIYFLTCFFAFCYLSRRVTIVQIDNDVYMQDVPPLHVCVSDIVDINTDVVDYLNDIISTQYTDNPMDLDYLFVEAKKSYKTVVSIIIYIFYLFLCKKNFFTRKQLVLRKKLFQLNLLMCVDGRKNSINDFKRKSDEDHDKVNEEFIKALQERVEVLRDAIKTKNA</sequence>